<keyword evidence="3" id="KW-1185">Reference proteome</keyword>
<dbReference type="AlphaFoldDB" id="A0A9D4LZG7"/>
<evidence type="ECO:0000313" key="3">
    <source>
        <dbReference type="Proteomes" id="UP000828390"/>
    </source>
</evidence>
<dbReference type="Proteomes" id="UP000828390">
    <property type="component" value="Unassembled WGS sequence"/>
</dbReference>
<evidence type="ECO:0000313" key="2">
    <source>
        <dbReference type="EMBL" id="KAH3867548.1"/>
    </source>
</evidence>
<organism evidence="2 3">
    <name type="scientific">Dreissena polymorpha</name>
    <name type="common">Zebra mussel</name>
    <name type="synonym">Mytilus polymorpha</name>
    <dbReference type="NCBI Taxonomy" id="45954"/>
    <lineage>
        <taxon>Eukaryota</taxon>
        <taxon>Metazoa</taxon>
        <taxon>Spiralia</taxon>
        <taxon>Lophotrochozoa</taxon>
        <taxon>Mollusca</taxon>
        <taxon>Bivalvia</taxon>
        <taxon>Autobranchia</taxon>
        <taxon>Heteroconchia</taxon>
        <taxon>Euheterodonta</taxon>
        <taxon>Imparidentia</taxon>
        <taxon>Neoheterodontei</taxon>
        <taxon>Myida</taxon>
        <taxon>Dreissenoidea</taxon>
        <taxon>Dreissenidae</taxon>
        <taxon>Dreissena</taxon>
    </lineage>
</organism>
<feature type="region of interest" description="Disordered" evidence="1">
    <location>
        <begin position="256"/>
        <end position="285"/>
    </location>
</feature>
<comment type="caution">
    <text evidence="2">The sequence shown here is derived from an EMBL/GenBank/DDBJ whole genome shotgun (WGS) entry which is preliminary data.</text>
</comment>
<reference evidence="2" key="1">
    <citation type="journal article" date="2019" name="bioRxiv">
        <title>The Genome of the Zebra Mussel, Dreissena polymorpha: A Resource for Invasive Species Research.</title>
        <authorList>
            <person name="McCartney M.A."/>
            <person name="Auch B."/>
            <person name="Kono T."/>
            <person name="Mallez S."/>
            <person name="Zhang Y."/>
            <person name="Obille A."/>
            <person name="Becker A."/>
            <person name="Abrahante J.E."/>
            <person name="Garbe J."/>
            <person name="Badalamenti J.P."/>
            <person name="Herman A."/>
            <person name="Mangelson H."/>
            <person name="Liachko I."/>
            <person name="Sullivan S."/>
            <person name="Sone E.D."/>
            <person name="Koren S."/>
            <person name="Silverstein K.A.T."/>
            <person name="Beckman K.B."/>
            <person name="Gohl D.M."/>
        </authorList>
    </citation>
    <scope>NUCLEOTIDE SEQUENCE</scope>
    <source>
        <strain evidence="2">Duluth1</strain>
        <tissue evidence="2">Whole animal</tissue>
    </source>
</reference>
<gene>
    <name evidence="2" type="ORF">DPMN_030680</name>
</gene>
<name>A0A9D4LZG7_DREPO</name>
<dbReference type="EMBL" id="JAIWYP010000002">
    <property type="protein sequence ID" value="KAH3867548.1"/>
    <property type="molecule type" value="Genomic_DNA"/>
</dbReference>
<reference evidence="2" key="2">
    <citation type="submission" date="2020-11" db="EMBL/GenBank/DDBJ databases">
        <authorList>
            <person name="McCartney M.A."/>
            <person name="Auch B."/>
            <person name="Kono T."/>
            <person name="Mallez S."/>
            <person name="Becker A."/>
            <person name="Gohl D.M."/>
            <person name="Silverstein K.A.T."/>
            <person name="Koren S."/>
            <person name="Bechman K.B."/>
            <person name="Herman A."/>
            <person name="Abrahante J.E."/>
            <person name="Garbe J."/>
        </authorList>
    </citation>
    <scope>NUCLEOTIDE SEQUENCE</scope>
    <source>
        <strain evidence="2">Duluth1</strain>
        <tissue evidence="2">Whole animal</tissue>
    </source>
</reference>
<accession>A0A9D4LZG7</accession>
<protein>
    <submittedName>
        <fullName evidence="2">Uncharacterized protein</fullName>
    </submittedName>
</protein>
<feature type="region of interest" description="Disordered" evidence="1">
    <location>
        <begin position="300"/>
        <end position="319"/>
    </location>
</feature>
<sequence>MVVPESSLNISPMQQLQLKQQQQQNSLLQSAPPGLQFLGRSIPTGNIILSGQNPVQTQLVAQPLQQAADGIFIDVNTGQQVFGQPVLQQNGGSVIFSGQAPLRTQLVAQPLQHTAGGIFIDANTGQQVFAQTASQQNGGGLIFVDNPSLPTQGNPIFDSVGQAATLGVTPGQPSFSQQGIPIPNSQHLRLIGLTPRGDLIIDGPGGTITIGADVLNGIITPNAFPVATEFEELENELLRGTRGNKNKVKVLDPGNGAITLEKKTPAGRNNGGSGLKTVEASSSSSTADTKAVAAASSSASAGGASASSSAGSASASSNSLTGRVVLGNGVTLNNGVITIDSAAGNSQLNIGGISHGHQSEGASGIQAPGNATILITG</sequence>
<evidence type="ECO:0000256" key="1">
    <source>
        <dbReference type="SAM" id="MobiDB-lite"/>
    </source>
</evidence>
<proteinExistence type="predicted"/>